<dbReference type="EMBL" id="CP063189">
    <property type="protein sequence ID" value="WCZ31670.1"/>
    <property type="molecule type" value="Genomic_DNA"/>
</dbReference>
<evidence type="ECO:0000313" key="2">
    <source>
        <dbReference type="EMBL" id="WCZ31670.1"/>
    </source>
</evidence>
<name>A0ABY7U4R6_9CORY</name>
<keyword evidence="1" id="KW-0472">Membrane</keyword>
<proteinExistence type="predicted"/>
<feature type="transmembrane region" description="Helical" evidence="1">
    <location>
        <begin position="20"/>
        <end position="43"/>
    </location>
</feature>
<evidence type="ECO:0000313" key="3">
    <source>
        <dbReference type="Proteomes" id="UP001220064"/>
    </source>
</evidence>
<sequence length="117" mass="11700">MIKAWTGKVRIVRGADAEAGYATVATAGILAAISGLLLVVAAASSQAVAQHRTQVAADLSAVAGAWALAYGEDACSAARHTAGMNDGQLQACVPEGDDVVVTAVVRGREAAARAGRI</sequence>
<reference evidence="2 3" key="1">
    <citation type="submission" date="2020-10" db="EMBL/GenBank/DDBJ databases">
        <title>Complete genome sequence of Corynebacterium massiliense DSM 45435, type strain of Corynebacterium massiliense.</title>
        <authorList>
            <person name="Busche T."/>
            <person name="Kalinowski J."/>
            <person name="Ruckert C."/>
        </authorList>
    </citation>
    <scope>NUCLEOTIDE SEQUENCE [LARGE SCALE GENOMIC DNA]</scope>
    <source>
        <strain evidence="2 3">DSM 45435</strain>
    </source>
</reference>
<gene>
    <name evidence="2" type="ORF">CMASS_01030</name>
</gene>
<dbReference type="RefSeq" id="WP_022863551.1">
    <property type="nucleotide sequence ID" value="NZ_ATVG01000012.1"/>
</dbReference>
<dbReference type="Proteomes" id="UP001220064">
    <property type="component" value="Chromosome"/>
</dbReference>
<keyword evidence="1" id="KW-0812">Transmembrane</keyword>
<dbReference type="InterPro" id="IPR021202">
    <property type="entry name" value="Rv3654c-like"/>
</dbReference>
<accession>A0ABY7U4R6</accession>
<keyword evidence="1" id="KW-1133">Transmembrane helix</keyword>
<evidence type="ECO:0000256" key="1">
    <source>
        <dbReference type="SAM" id="Phobius"/>
    </source>
</evidence>
<evidence type="ECO:0008006" key="4">
    <source>
        <dbReference type="Google" id="ProtNLM"/>
    </source>
</evidence>
<dbReference type="NCBIfam" id="TIGR03816">
    <property type="entry name" value="tadE_like_DECH"/>
    <property type="match status" value="1"/>
</dbReference>
<protein>
    <recommendedName>
        <fullName evidence="4">TadE-like protein</fullName>
    </recommendedName>
</protein>
<keyword evidence="3" id="KW-1185">Reference proteome</keyword>
<organism evidence="2 3">
    <name type="scientific">Corynebacterium massiliense DSM 45435</name>
    <dbReference type="NCBI Taxonomy" id="1121364"/>
    <lineage>
        <taxon>Bacteria</taxon>
        <taxon>Bacillati</taxon>
        <taxon>Actinomycetota</taxon>
        <taxon>Actinomycetes</taxon>
        <taxon>Mycobacteriales</taxon>
        <taxon>Corynebacteriaceae</taxon>
        <taxon>Corynebacterium</taxon>
    </lineage>
</organism>